<evidence type="ECO:0000256" key="4">
    <source>
        <dbReference type="ARBA" id="ARBA00022475"/>
    </source>
</evidence>
<dbReference type="AlphaFoldDB" id="A0A0R1UJ85"/>
<feature type="transmembrane region" description="Helical" evidence="8">
    <location>
        <begin position="275"/>
        <end position="294"/>
    </location>
</feature>
<feature type="transmembrane region" description="Helical" evidence="8">
    <location>
        <begin position="218"/>
        <end position="239"/>
    </location>
</feature>
<protein>
    <recommendedName>
        <fullName evidence="8">Probable membrane transporter protein</fullName>
    </recommendedName>
</protein>
<comment type="subcellular location">
    <subcellularLocation>
        <location evidence="1 8">Cell membrane</location>
        <topology evidence="1 8">Multi-pass membrane protein</topology>
    </subcellularLocation>
</comment>
<keyword evidence="3" id="KW-0813">Transport</keyword>
<evidence type="ECO:0000313" key="10">
    <source>
        <dbReference type="Proteomes" id="UP000051580"/>
    </source>
</evidence>
<dbReference type="InterPro" id="IPR052017">
    <property type="entry name" value="TSUP"/>
</dbReference>
<gene>
    <name evidence="9" type="ORF">FD28_GL001199</name>
</gene>
<evidence type="ECO:0000256" key="8">
    <source>
        <dbReference type="RuleBase" id="RU363041"/>
    </source>
</evidence>
<keyword evidence="7 8" id="KW-0472">Membrane</keyword>
<evidence type="ECO:0000256" key="3">
    <source>
        <dbReference type="ARBA" id="ARBA00022448"/>
    </source>
</evidence>
<accession>A0A0R1UJ85</accession>
<keyword evidence="5 8" id="KW-0812">Transmembrane</keyword>
<dbReference type="EMBL" id="AZFS01000064">
    <property type="protein sequence ID" value="KRL93326.1"/>
    <property type="molecule type" value="Genomic_DNA"/>
</dbReference>
<evidence type="ECO:0000256" key="1">
    <source>
        <dbReference type="ARBA" id="ARBA00004651"/>
    </source>
</evidence>
<organism evidence="9 10">
    <name type="scientific">Levilactobacillus hammesii DSM 16381</name>
    <dbReference type="NCBI Taxonomy" id="1423753"/>
    <lineage>
        <taxon>Bacteria</taxon>
        <taxon>Bacillati</taxon>
        <taxon>Bacillota</taxon>
        <taxon>Bacilli</taxon>
        <taxon>Lactobacillales</taxon>
        <taxon>Lactobacillaceae</taxon>
        <taxon>Levilactobacillus</taxon>
    </lineage>
</organism>
<dbReference type="Proteomes" id="UP000051580">
    <property type="component" value="Unassembled WGS sequence"/>
</dbReference>
<dbReference type="InterPro" id="IPR002781">
    <property type="entry name" value="TM_pro_TauE-like"/>
</dbReference>
<dbReference type="GO" id="GO:0005886">
    <property type="term" value="C:plasma membrane"/>
    <property type="evidence" value="ECO:0007669"/>
    <property type="project" value="UniProtKB-SubCell"/>
</dbReference>
<dbReference type="PANTHER" id="PTHR30269">
    <property type="entry name" value="TRANSMEMBRANE PROTEIN YFCA"/>
    <property type="match status" value="1"/>
</dbReference>
<keyword evidence="6 8" id="KW-1133">Transmembrane helix</keyword>
<feature type="transmembrane region" description="Helical" evidence="8">
    <location>
        <begin position="150"/>
        <end position="169"/>
    </location>
</feature>
<dbReference type="STRING" id="1423753.FD28_GL001199"/>
<feature type="transmembrane region" description="Helical" evidence="8">
    <location>
        <begin position="60"/>
        <end position="89"/>
    </location>
</feature>
<feature type="transmembrane region" description="Helical" evidence="8">
    <location>
        <begin position="95"/>
        <end position="114"/>
    </location>
</feature>
<feature type="transmembrane region" description="Helical" evidence="8">
    <location>
        <begin position="126"/>
        <end position="144"/>
    </location>
</feature>
<evidence type="ECO:0000313" key="9">
    <source>
        <dbReference type="EMBL" id="KRL93326.1"/>
    </source>
</evidence>
<feature type="transmembrane region" description="Helical" evidence="8">
    <location>
        <begin position="246"/>
        <end position="269"/>
    </location>
</feature>
<feature type="transmembrane region" description="Helical" evidence="8">
    <location>
        <begin position="181"/>
        <end position="206"/>
    </location>
</feature>
<reference evidence="9 10" key="1">
    <citation type="journal article" date="2015" name="Genome Announc.">
        <title>Expanding the biotechnology potential of lactobacilli through comparative genomics of 213 strains and associated genera.</title>
        <authorList>
            <person name="Sun Z."/>
            <person name="Harris H.M."/>
            <person name="McCann A."/>
            <person name="Guo C."/>
            <person name="Argimon S."/>
            <person name="Zhang W."/>
            <person name="Yang X."/>
            <person name="Jeffery I.B."/>
            <person name="Cooney J.C."/>
            <person name="Kagawa T.F."/>
            <person name="Liu W."/>
            <person name="Song Y."/>
            <person name="Salvetti E."/>
            <person name="Wrobel A."/>
            <person name="Rasinkangas P."/>
            <person name="Parkhill J."/>
            <person name="Rea M.C."/>
            <person name="O'Sullivan O."/>
            <person name="Ritari J."/>
            <person name="Douillard F.P."/>
            <person name="Paul Ross R."/>
            <person name="Yang R."/>
            <person name="Briner A.E."/>
            <person name="Felis G.E."/>
            <person name="de Vos W.M."/>
            <person name="Barrangou R."/>
            <person name="Klaenhammer T.R."/>
            <person name="Caufield P.W."/>
            <person name="Cui Y."/>
            <person name="Zhang H."/>
            <person name="O'Toole P.W."/>
        </authorList>
    </citation>
    <scope>NUCLEOTIDE SEQUENCE [LARGE SCALE GENOMIC DNA]</scope>
    <source>
        <strain evidence="9 10">DSM 16381</strain>
    </source>
</reference>
<comment type="similarity">
    <text evidence="2 8">Belongs to the 4-toluene sulfonate uptake permease (TSUP) (TC 2.A.102) family.</text>
</comment>
<name>A0A0R1UJ85_9LACO</name>
<dbReference type="PANTHER" id="PTHR30269:SF37">
    <property type="entry name" value="MEMBRANE TRANSPORTER PROTEIN"/>
    <property type="match status" value="1"/>
</dbReference>
<sequence length="295" mass="32125">MFFVAPKRARLVVFQAEASPQQAESLAAGVRSILVISLTSPHEAPTLALMLFKGVLNMTWLLIILFGFLAGLVQGLTGFGAAIMMMIFLPSILPIAESAGVASLIMAASVLTLVLRYRHDIHLKRIIVPFLVYASVAAWSVHLVRVLDVHLLRMLLGGLLIVLSLYFSVNKNAGTKPYPWLVAGLFMIISGFFNGLFGIGGPLMALYFLSLASTTGEYIANIQTFFLIDIVYITTLRVLNGILTTTVIPFILVGMVGAILGTVIAARLMNHLNLAIVKRYIYVFIGVSGAYYLLF</sequence>
<keyword evidence="10" id="KW-1185">Reference proteome</keyword>
<evidence type="ECO:0000256" key="7">
    <source>
        <dbReference type="ARBA" id="ARBA00023136"/>
    </source>
</evidence>
<proteinExistence type="inferred from homology"/>
<keyword evidence="4 8" id="KW-1003">Cell membrane</keyword>
<evidence type="ECO:0000256" key="6">
    <source>
        <dbReference type="ARBA" id="ARBA00022989"/>
    </source>
</evidence>
<evidence type="ECO:0000256" key="2">
    <source>
        <dbReference type="ARBA" id="ARBA00009142"/>
    </source>
</evidence>
<dbReference type="PATRIC" id="fig|1423753.3.peg.1248"/>
<comment type="caution">
    <text evidence="9">The sequence shown here is derived from an EMBL/GenBank/DDBJ whole genome shotgun (WGS) entry which is preliminary data.</text>
</comment>
<evidence type="ECO:0000256" key="5">
    <source>
        <dbReference type="ARBA" id="ARBA00022692"/>
    </source>
</evidence>
<dbReference type="Pfam" id="PF01925">
    <property type="entry name" value="TauE"/>
    <property type="match status" value="1"/>
</dbReference>